<sequence length="346" mass="39615">MKIHYDNLIYSLQRAGGISTYWSELTSRLLQDKEDISFTESFNHNVARKTLSIPPHCIFQNKHKQTLISRFQRISLPFKTEFIFHSSYNRVTNNPKARQVVTIHDFVHEKFYGGIRRYLHLHQKNKSINAAAKIITVSENTKRDLLEYHPHLSSQNIAVIYNGVSEDFYPLKDKSIAKKPYLLFIGSRAYYKNFSFTIDVVKQHSDFDLFIVGSALNKKETDELNNKLKGKWKLFSGIDNQLLNELYNNAFSVIYPSAYEGFGIPLLEAMKAGVPFIALNSSSIPEVAGDAGILVNDLDLQQFAQAINIVDAQRQQIVDKGFLQAQKFSWEKSYAETKAVYQSLGL</sequence>
<evidence type="ECO:0000259" key="3">
    <source>
        <dbReference type="Pfam" id="PF13439"/>
    </source>
</evidence>
<dbReference type="EMBL" id="JAPWGL010000003">
    <property type="protein sequence ID" value="MCZ4224355.1"/>
    <property type="molecule type" value="Genomic_DNA"/>
</dbReference>
<dbReference type="Proteomes" id="UP001144341">
    <property type="component" value="Unassembled WGS sequence"/>
</dbReference>
<protein>
    <submittedName>
        <fullName evidence="4">Glycosyltransferase family 1 protein</fullName>
    </submittedName>
</protein>
<dbReference type="InterPro" id="IPR001296">
    <property type="entry name" value="Glyco_trans_1"/>
</dbReference>
<gene>
    <name evidence="4" type="ORF">O0931_13650</name>
</gene>
<dbReference type="SUPFAM" id="SSF53756">
    <property type="entry name" value="UDP-Glycosyltransferase/glycogen phosphorylase"/>
    <property type="match status" value="1"/>
</dbReference>
<feature type="domain" description="Glycosyl transferase family 1" evidence="2">
    <location>
        <begin position="177"/>
        <end position="308"/>
    </location>
</feature>
<evidence type="ECO:0000313" key="4">
    <source>
        <dbReference type="EMBL" id="MCZ4224355.1"/>
    </source>
</evidence>
<dbReference type="Pfam" id="PF13439">
    <property type="entry name" value="Glyco_transf_4"/>
    <property type="match status" value="1"/>
</dbReference>
<dbReference type="PANTHER" id="PTHR46401:SF2">
    <property type="entry name" value="GLYCOSYLTRANSFERASE WBBK-RELATED"/>
    <property type="match status" value="1"/>
</dbReference>
<comment type="caution">
    <text evidence="4">The sequence shown here is derived from an EMBL/GenBank/DDBJ whole genome shotgun (WGS) entry which is preliminary data.</text>
</comment>
<reference evidence="4" key="1">
    <citation type="submission" date="2022-12" db="EMBL/GenBank/DDBJ databases">
        <title>Genome sequence of SJ11.</title>
        <authorList>
            <person name="Woo H."/>
        </authorList>
    </citation>
    <scope>NUCLEOTIDE SEQUENCE</scope>
    <source>
        <strain evidence="4">SJ11</strain>
    </source>
</reference>
<keyword evidence="1" id="KW-0808">Transferase</keyword>
<evidence type="ECO:0000259" key="2">
    <source>
        <dbReference type="Pfam" id="PF00534"/>
    </source>
</evidence>
<evidence type="ECO:0000256" key="1">
    <source>
        <dbReference type="ARBA" id="ARBA00022679"/>
    </source>
</evidence>
<dbReference type="Gene3D" id="3.40.50.2000">
    <property type="entry name" value="Glycogen Phosphorylase B"/>
    <property type="match status" value="2"/>
</dbReference>
<dbReference type="InterPro" id="IPR028098">
    <property type="entry name" value="Glyco_trans_4-like_N"/>
</dbReference>
<name>A0ABT4KZJ6_9SPHI</name>
<evidence type="ECO:0000313" key="5">
    <source>
        <dbReference type="Proteomes" id="UP001144341"/>
    </source>
</evidence>
<dbReference type="CDD" id="cd03809">
    <property type="entry name" value="GT4_MtfB-like"/>
    <property type="match status" value="1"/>
</dbReference>
<accession>A0ABT4KZJ6</accession>
<dbReference type="Pfam" id="PF00534">
    <property type="entry name" value="Glycos_transf_1"/>
    <property type="match status" value="1"/>
</dbReference>
<dbReference type="RefSeq" id="WP_269416127.1">
    <property type="nucleotide sequence ID" value="NZ_JAPWGL010000003.1"/>
</dbReference>
<proteinExistence type="predicted"/>
<dbReference type="PANTHER" id="PTHR46401">
    <property type="entry name" value="GLYCOSYLTRANSFERASE WBBK-RELATED"/>
    <property type="match status" value="1"/>
</dbReference>
<keyword evidence="5" id="KW-1185">Reference proteome</keyword>
<feature type="domain" description="Glycosyltransferase subfamily 4-like N-terminal" evidence="3">
    <location>
        <begin position="63"/>
        <end position="167"/>
    </location>
</feature>
<organism evidence="4 5">
    <name type="scientific">Pedobacter rhodius</name>
    <dbReference type="NCBI Taxonomy" id="3004098"/>
    <lineage>
        <taxon>Bacteria</taxon>
        <taxon>Pseudomonadati</taxon>
        <taxon>Bacteroidota</taxon>
        <taxon>Sphingobacteriia</taxon>
        <taxon>Sphingobacteriales</taxon>
        <taxon>Sphingobacteriaceae</taxon>
        <taxon>Pedobacter</taxon>
    </lineage>
</organism>